<sequence>MSFHQMRTIQRVSRDHRYARKTQLQQFKKDVSNNATQDSIMNLHNKTQLTHARINCKLKDSSCDTPLSEILKLTILASNASSNSTMVFKYPHTKNYSIFTQWFNHSKFWNQMQRSLSQRRTQYMLSPIGFPVFSNQQLFQLTQDQKGIFKGCNGAECKGLKQYSIWLGYDQVRVDDTRKGQVVFDNNRREMNKESCIGKDTYSFEGHSLCTQTKEDPREISSPVPH</sequence>
<dbReference type="Proteomes" id="UP000824120">
    <property type="component" value="Chromosome 8"/>
</dbReference>
<organism evidence="1 2">
    <name type="scientific">Solanum commersonii</name>
    <name type="common">Commerson's wild potato</name>
    <name type="synonym">Commerson's nightshade</name>
    <dbReference type="NCBI Taxonomy" id="4109"/>
    <lineage>
        <taxon>Eukaryota</taxon>
        <taxon>Viridiplantae</taxon>
        <taxon>Streptophyta</taxon>
        <taxon>Embryophyta</taxon>
        <taxon>Tracheophyta</taxon>
        <taxon>Spermatophyta</taxon>
        <taxon>Magnoliopsida</taxon>
        <taxon>eudicotyledons</taxon>
        <taxon>Gunneridae</taxon>
        <taxon>Pentapetalae</taxon>
        <taxon>asterids</taxon>
        <taxon>lamiids</taxon>
        <taxon>Solanales</taxon>
        <taxon>Solanaceae</taxon>
        <taxon>Solanoideae</taxon>
        <taxon>Solaneae</taxon>
        <taxon>Solanum</taxon>
    </lineage>
</organism>
<proteinExistence type="predicted"/>
<evidence type="ECO:0000313" key="1">
    <source>
        <dbReference type="EMBL" id="KAG5590606.1"/>
    </source>
</evidence>
<dbReference type="EMBL" id="JACXVP010000008">
    <property type="protein sequence ID" value="KAG5590606.1"/>
    <property type="molecule type" value="Genomic_DNA"/>
</dbReference>
<gene>
    <name evidence="1" type="ORF">H5410_041120</name>
</gene>
<reference evidence="1 2" key="1">
    <citation type="submission" date="2020-09" db="EMBL/GenBank/DDBJ databases">
        <title>De no assembly of potato wild relative species, Solanum commersonii.</title>
        <authorList>
            <person name="Cho K."/>
        </authorList>
    </citation>
    <scope>NUCLEOTIDE SEQUENCE [LARGE SCALE GENOMIC DNA]</scope>
    <source>
        <strain evidence="1">LZ3.2</strain>
        <tissue evidence="1">Leaf</tissue>
    </source>
</reference>
<evidence type="ECO:0000313" key="2">
    <source>
        <dbReference type="Proteomes" id="UP000824120"/>
    </source>
</evidence>
<name>A0A9J5XUJ2_SOLCO</name>
<dbReference type="AlphaFoldDB" id="A0A9J5XUJ2"/>
<accession>A0A9J5XUJ2</accession>
<comment type="caution">
    <text evidence="1">The sequence shown here is derived from an EMBL/GenBank/DDBJ whole genome shotgun (WGS) entry which is preliminary data.</text>
</comment>
<protein>
    <submittedName>
        <fullName evidence="1">Uncharacterized protein</fullName>
    </submittedName>
</protein>
<keyword evidence="2" id="KW-1185">Reference proteome</keyword>